<dbReference type="InterPro" id="IPR015943">
    <property type="entry name" value="WD40/YVTN_repeat-like_dom_sf"/>
</dbReference>
<dbReference type="PROSITE" id="PS50082">
    <property type="entry name" value="WD_REPEATS_2"/>
    <property type="match status" value="1"/>
</dbReference>
<keyword evidence="3" id="KW-0677">Repeat</keyword>
<evidence type="ECO:0000256" key="4">
    <source>
        <dbReference type="ARBA" id="ARBA00023242"/>
    </source>
</evidence>
<keyword evidence="7" id="KW-1185">Reference proteome</keyword>
<accession>A0AAE0GSK4</accession>
<dbReference type="InterPro" id="IPR001680">
    <property type="entry name" value="WD40_rpt"/>
</dbReference>
<dbReference type="Proteomes" id="UP001190700">
    <property type="component" value="Unassembled WGS sequence"/>
</dbReference>
<dbReference type="PANTHER" id="PTHR22652:SF0">
    <property type="entry name" value="NUCLEOPORIN NUP43"/>
    <property type="match status" value="1"/>
</dbReference>
<dbReference type="PANTHER" id="PTHR22652">
    <property type="entry name" value="NUCLEOPORIN NUP43"/>
    <property type="match status" value="1"/>
</dbReference>
<dbReference type="Gene3D" id="2.130.10.10">
    <property type="entry name" value="YVTN repeat-like/Quinoprotein amine dehydrogenase"/>
    <property type="match status" value="1"/>
</dbReference>
<feature type="repeat" description="WD" evidence="5">
    <location>
        <begin position="247"/>
        <end position="263"/>
    </location>
</feature>
<dbReference type="InterPro" id="IPR036322">
    <property type="entry name" value="WD40_repeat_dom_sf"/>
</dbReference>
<evidence type="ECO:0000313" key="7">
    <source>
        <dbReference type="Proteomes" id="UP001190700"/>
    </source>
</evidence>
<gene>
    <name evidence="6" type="ORF">CYMTET_8994</name>
</gene>
<feature type="non-terminal residue" evidence="6">
    <location>
        <position position="263"/>
    </location>
</feature>
<proteinExistence type="predicted"/>
<comment type="caution">
    <text evidence="6">The sequence shown here is derived from an EMBL/GenBank/DDBJ whole genome shotgun (WGS) entry which is preliminary data.</text>
</comment>
<evidence type="ECO:0000256" key="2">
    <source>
        <dbReference type="ARBA" id="ARBA00022574"/>
    </source>
</evidence>
<protein>
    <submittedName>
        <fullName evidence="6">Uncharacterized protein</fullName>
    </submittedName>
</protein>
<evidence type="ECO:0000256" key="5">
    <source>
        <dbReference type="PROSITE-ProRule" id="PRU00221"/>
    </source>
</evidence>
<keyword evidence="4" id="KW-0539">Nucleus</keyword>
<dbReference type="EMBL" id="LGRX02002915">
    <property type="protein sequence ID" value="KAK3283301.1"/>
    <property type="molecule type" value="Genomic_DNA"/>
</dbReference>
<evidence type="ECO:0000313" key="6">
    <source>
        <dbReference type="EMBL" id="KAK3283301.1"/>
    </source>
</evidence>
<reference evidence="6 7" key="1">
    <citation type="journal article" date="2015" name="Genome Biol. Evol.">
        <title>Comparative Genomics of a Bacterivorous Green Alga Reveals Evolutionary Causalities and Consequences of Phago-Mixotrophic Mode of Nutrition.</title>
        <authorList>
            <person name="Burns J.A."/>
            <person name="Paasch A."/>
            <person name="Narechania A."/>
            <person name="Kim E."/>
        </authorList>
    </citation>
    <scope>NUCLEOTIDE SEQUENCE [LARGE SCALE GENOMIC DNA]</scope>
    <source>
        <strain evidence="6 7">PLY_AMNH</strain>
    </source>
</reference>
<name>A0AAE0GSK4_9CHLO</name>
<organism evidence="6 7">
    <name type="scientific">Cymbomonas tetramitiformis</name>
    <dbReference type="NCBI Taxonomy" id="36881"/>
    <lineage>
        <taxon>Eukaryota</taxon>
        <taxon>Viridiplantae</taxon>
        <taxon>Chlorophyta</taxon>
        <taxon>Pyramimonadophyceae</taxon>
        <taxon>Pyramimonadales</taxon>
        <taxon>Pyramimonadaceae</taxon>
        <taxon>Cymbomonas</taxon>
    </lineage>
</organism>
<comment type="subcellular location">
    <subcellularLocation>
        <location evidence="1">Nucleus</location>
    </subcellularLocation>
</comment>
<keyword evidence="2 5" id="KW-0853">WD repeat</keyword>
<sequence>MQRYPLDCRVKKLRWLRPLKSIGEGDEGPGVEKTFLAAGWCPDFQEHRLGLHSLRTPANSVASAPDPPKLKCHIQHAGEILDLAVTPINNVESVAVTASEHGALQLVVVKPPNQLSGVVVNLQMEPHPSIPLHRGAAMAVDIWADSAISVASAGEDGELLVMPVAQLADRSAPQSSSLSTDTSQSFRAVKWTSASTLATVGTVGGLQLWDTRQHGAVSTVHDVDLPHPWTAAMHCIDVHSSQPHMCASAGEDGRIALWDLRQQ</sequence>
<evidence type="ECO:0000256" key="3">
    <source>
        <dbReference type="ARBA" id="ARBA00022737"/>
    </source>
</evidence>
<dbReference type="AlphaFoldDB" id="A0AAE0GSK4"/>
<evidence type="ECO:0000256" key="1">
    <source>
        <dbReference type="ARBA" id="ARBA00004123"/>
    </source>
</evidence>
<dbReference type="GO" id="GO:0031080">
    <property type="term" value="C:nuclear pore outer ring"/>
    <property type="evidence" value="ECO:0007669"/>
    <property type="project" value="TreeGrafter"/>
</dbReference>
<dbReference type="SUPFAM" id="SSF50978">
    <property type="entry name" value="WD40 repeat-like"/>
    <property type="match status" value="1"/>
</dbReference>